<dbReference type="InterPro" id="IPR036162">
    <property type="entry name" value="Resolvase-like_N_sf"/>
</dbReference>
<keyword evidence="3" id="KW-0233">DNA recombination</keyword>
<dbReference type="GO" id="GO:0000150">
    <property type="term" value="F:DNA strand exchange activity"/>
    <property type="evidence" value="ECO:0007669"/>
    <property type="project" value="InterPro"/>
</dbReference>
<evidence type="ECO:0000256" key="4">
    <source>
        <dbReference type="PIRSR" id="PIRSR606118-50"/>
    </source>
</evidence>
<dbReference type="Pfam" id="PF13936">
    <property type="entry name" value="HTH_38"/>
    <property type="match status" value="1"/>
</dbReference>
<dbReference type="InterPro" id="IPR025246">
    <property type="entry name" value="IS30-like_HTH"/>
</dbReference>
<comment type="caution">
    <text evidence="7">The sequence shown here is derived from an EMBL/GenBank/DDBJ whole genome shotgun (WGS) entry which is preliminary data.</text>
</comment>
<organism evidence="7 8">
    <name type="scientific">Pseudomonas kitaguniensis</name>
    <dbReference type="NCBI Taxonomy" id="2607908"/>
    <lineage>
        <taxon>Bacteria</taxon>
        <taxon>Pseudomonadati</taxon>
        <taxon>Pseudomonadota</taxon>
        <taxon>Gammaproteobacteria</taxon>
        <taxon>Pseudomonadales</taxon>
        <taxon>Pseudomonadaceae</taxon>
        <taxon>Pseudomonas</taxon>
    </lineage>
</organism>
<dbReference type="FunFam" id="3.40.50.1390:FF:000010">
    <property type="entry name" value="Recombinase resolvase family"/>
    <property type="match status" value="1"/>
</dbReference>
<dbReference type="InterPro" id="IPR006119">
    <property type="entry name" value="Resolv_N"/>
</dbReference>
<evidence type="ECO:0000259" key="6">
    <source>
        <dbReference type="PROSITE" id="PS51736"/>
    </source>
</evidence>
<dbReference type="Gene3D" id="3.40.50.1390">
    <property type="entry name" value="Resolvase, N-terminal catalytic domain"/>
    <property type="match status" value="1"/>
</dbReference>
<dbReference type="SUPFAM" id="SSF53041">
    <property type="entry name" value="Resolvase-like"/>
    <property type="match status" value="1"/>
</dbReference>
<dbReference type="Pfam" id="PF00239">
    <property type="entry name" value="Resolvase"/>
    <property type="match status" value="1"/>
</dbReference>
<dbReference type="InterPro" id="IPR036388">
    <property type="entry name" value="WH-like_DNA-bd_sf"/>
</dbReference>
<reference evidence="7 8" key="1">
    <citation type="submission" date="2019-09" db="EMBL/GenBank/DDBJ databases">
        <title>The draft genomes of Allium pathogen Pseudomonas sp.</title>
        <authorList>
            <person name="Fujikawa T."/>
            <person name="Sawada H."/>
        </authorList>
    </citation>
    <scope>NUCLEOTIDE SEQUENCE [LARGE SCALE GENOMIC DNA]</scope>
    <source>
        <strain evidence="7 8">MAFF 730085</strain>
    </source>
</reference>
<dbReference type="SMART" id="SM00857">
    <property type="entry name" value="Resolvase"/>
    <property type="match status" value="1"/>
</dbReference>
<dbReference type="PROSITE" id="PS00397">
    <property type="entry name" value="RECOMBINASES_1"/>
    <property type="match status" value="1"/>
</dbReference>
<dbReference type="PANTHER" id="PTHR30461:SF25">
    <property type="entry name" value="RESOLVASE-RELATED"/>
    <property type="match status" value="1"/>
</dbReference>
<dbReference type="RefSeq" id="WP_152750040.1">
    <property type="nucleotide sequence ID" value="NZ_VUBA01000092.1"/>
</dbReference>
<evidence type="ECO:0000256" key="3">
    <source>
        <dbReference type="ARBA" id="ARBA00023172"/>
    </source>
</evidence>
<dbReference type="AlphaFoldDB" id="A0A5N7JVE2"/>
<evidence type="ECO:0000313" key="8">
    <source>
        <dbReference type="Proteomes" id="UP000325438"/>
    </source>
</evidence>
<name>A0A5N7JVE2_9PSED</name>
<gene>
    <name evidence="7" type="ORF">F0170_16000</name>
</gene>
<dbReference type="GO" id="GO:0003677">
    <property type="term" value="F:DNA binding"/>
    <property type="evidence" value="ECO:0007669"/>
    <property type="project" value="UniProtKB-KW"/>
</dbReference>
<sequence>MMIRAYLRASTNEQDASRARADIKAFADKHGQRIASYYTENESGATLQRPELMRLLSDCEPGDVLLVEQVDRLSRLTEADWQALRAELTAKGVLVVALDLPTSHDAMAAGASADAFTARMLGAVNAMLLDMLAAVARKDYEDRRRRQAQGIEKAKADGAYKGRATDEALHSRIAELLKAGMSIRKVADLLKCSTNTVQRVRQMQAVVPAEA</sequence>
<keyword evidence="1" id="KW-0229">DNA integration</keyword>
<dbReference type="PROSITE" id="PS00398">
    <property type="entry name" value="RECOMBINASES_2"/>
    <property type="match status" value="1"/>
</dbReference>
<dbReference type="GO" id="GO:0015074">
    <property type="term" value="P:DNA integration"/>
    <property type="evidence" value="ECO:0007669"/>
    <property type="project" value="UniProtKB-KW"/>
</dbReference>
<protein>
    <submittedName>
        <fullName evidence="7">Helix-turn-helix domain-containing protein</fullName>
    </submittedName>
</protein>
<dbReference type="InterPro" id="IPR050639">
    <property type="entry name" value="SSR_resolvase"/>
</dbReference>
<evidence type="ECO:0000256" key="2">
    <source>
        <dbReference type="ARBA" id="ARBA00023125"/>
    </source>
</evidence>
<evidence type="ECO:0000256" key="5">
    <source>
        <dbReference type="PROSITE-ProRule" id="PRU10137"/>
    </source>
</evidence>
<dbReference type="CDD" id="cd03767">
    <property type="entry name" value="SR_Res_par"/>
    <property type="match status" value="1"/>
</dbReference>
<evidence type="ECO:0000313" key="7">
    <source>
        <dbReference type="EMBL" id="MPQ85364.1"/>
    </source>
</evidence>
<keyword evidence="2" id="KW-0238">DNA-binding</keyword>
<feature type="domain" description="Resolvase/invertase-type recombinase catalytic" evidence="6">
    <location>
        <begin position="2"/>
        <end position="150"/>
    </location>
</feature>
<dbReference type="Proteomes" id="UP000325438">
    <property type="component" value="Unassembled WGS sequence"/>
</dbReference>
<dbReference type="PROSITE" id="PS51736">
    <property type="entry name" value="RECOMBINASES_3"/>
    <property type="match status" value="1"/>
</dbReference>
<dbReference type="Gene3D" id="1.10.10.10">
    <property type="entry name" value="Winged helix-like DNA-binding domain superfamily/Winged helix DNA-binding domain"/>
    <property type="match status" value="1"/>
</dbReference>
<dbReference type="PANTHER" id="PTHR30461">
    <property type="entry name" value="DNA-INVERTASE FROM LAMBDOID PROPHAGE"/>
    <property type="match status" value="1"/>
</dbReference>
<feature type="active site" description="O-(5'-phospho-DNA)-serine intermediate" evidence="4 5">
    <location>
        <position position="10"/>
    </location>
</feature>
<evidence type="ECO:0000256" key="1">
    <source>
        <dbReference type="ARBA" id="ARBA00022908"/>
    </source>
</evidence>
<accession>A0A5N7JVE2</accession>
<proteinExistence type="predicted"/>
<dbReference type="EMBL" id="VUBA01000092">
    <property type="protein sequence ID" value="MPQ85364.1"/>
    <property type="molecule type" value="Genomic_DNA"/>
</dbReference>
<dbReference type="InterPro" id="IPR006118">
    <property type="entry name" value="Recombinase_CS"/>
</dbReference>